<dbReference type="OrthoDB" id="5296275at2"/>
<dbReference type="Proteomes" id="UP000285575">
    <property type="component" value="Unassembled WGS sequence"/>
</dbReference>
<organism evidence="2 3">
    <name type="scientific">Rubrivivax rivuli</name>
    <dbReference type="NCBI Taxonomy" id="1862385"/>
    <lineage>
        <taxon>Bacteria</taxon>
        <taxon>Pseudomonadati</taxon>
        <taxon>Pseudomonadota</taxon>
        <taxon>Betaproteobacteria</taxon>
        <taxon>Burkholderiales</taxon>
        <taxon>Sphaerotilaceae</taxon>
        <taxon>Rubrivivax</taxon>
    </lineage>
</organism>
<gene>
    <name evidence="2" type="ORF">EOE66_06855</name>
</gene>
<name>A0A437RLK1_9BURK</name>
<dbReference type="AlphaFoldDB" id="A0A437RLK1"/>
<evidence type="ECO:0000256" key="1">
    <source>
        <dbReference type="ARBA" id="ARBA00007189"/>
    </source>
</evidence>
<evidence type="ECO:0000313" key="3">
    <source>
        <dbReference type="Proteomes" id="UP000285575"/>
    </source>
</evidence>
<protein>
    <submittedName>
        <fullName evidence="2">DUF2325 domain-containing protein</fullName>
    </submittedName>
</protein>
<reference evidence="2 3" key="1">
    <citation type="submission" date="2019-01" db="EMBL/GenBank/DDBJ databases">
        <authorList>
            <person name="Chen W.-M."/>
        </authorList>
    </citation>
    <scope>NUCLEOTIDE SEQUENCE [LARGE SCALE GENOMIC DNA]</scope>
    <source>
        <strain evidence="2 3">KYPY4</strain>
    </source>
</reference>
<dbReference type="InterPro" id="IPR016772">
    <property type="entry name" value="UCP020408"/>
</dbReference>
<comment type="caution">
    <text evidence="2">The sequence shown here is derived from an EMBL/GenBank/DDBJ whole genome shotgun (WGS) entry which is preliminary data.</text>
</comment>
<sequence>MKIRIEPRHLTRAVARVQRCRATATVTATEAKPSAGRRRLWDLPPRALDMVLGIGLPHEALRRVARRVLRAEPQAQGHELHAGLVAECRRRGPMAEALQEALERQHAATQGQAHEAGCTEALAAWWQDRAARGELPGALWAVLTHPHCTEALQQRVLGEVQMLQFQAGQAARVELARFEALIDENAVLGRALAAAQQRCAQGAAEHARERAAWLSEGAALRGRLAAMEARLAERPGPASADAQRLDRQAARISALERALAVALAGAGAAPQTAATSPRAAATALPEPLPVLPQPASAAPALDQRNVLCVGGRTAIVPVYRRLIEASGGRFLHHDGGEEDKLGALDATLAAADLVICQAGCVSHNAYWRVKDHCKRTGKRCVFVETPSAAGLQRALAQISG</sequence>
<dbReference type="EMBL" id="SACR01000002">
    <property type="protein sequence ID" value="RVU47455.1"/>
    <property type="molecule type" value="Genomic_DNA"/>
</dbReference>
<dbReference type="Pfam" id="PF10087">
    <property type="entry name" value="DUF2325"/>
    <property type="match status" value="1"/>
</dbReference>
<accession>A0A437RLK1</accession>
<dbReference type="RefSeq" id="WP_128227918.1">
    <property type="nucleotide sequence ID" value="NZ_SACR01000002.1"/>
</dbReference>
<evidence type="ECO:0000313" key="2">
    <source>
        <dbReference type="EMBL" id="RVU47455.1"/>
    </source>
</evidence>
<keyword evidence="3" id="KW-1185">Reference proteome</keyword>
<proteinExistence type="inferred from homology"/>
<comment type="similarity">
    <text evidence="1">Belongs to the UPF0751 family.</text>
</comment>